<dbReference type="AlphaFoldDB" id="A0A6J1NTC1"/>
<organism evidence="6 7">
    <name type="scientific">Bicyclus anynana</name>
    <name type="common">Squinting bush brown butterfly</name>
    <dbReference type="NCBI Taxonomy" id="110368"/>
    <lineage>
        <taxon>Eukaryota</taxon>
        <taxon>Metazoa</taxon>
        <taxon>Ecdysozoa</taxon>
        <taxon>Arthropoda</taxon>
        <taxon>Hexapoda</taxon>
        <taxon>Insecta</taxon>
        <taxon>Pterygota</taxon>
        <taxon>Neoptera</taxon>
        <taxon>Endopterygota</taxon>
        <taxon>Lepidoptera</taxon>
        <taxon>Glossata</taxon>
        <taxon>Ditrysia</taxon>
        <taxon>Papilionoidea</taxon>
        <taxon>Nymphalidae</taxon>
        <taxon>Satyrinae</taxon>
        <taxon>Satyrini</taxon>
        <taxon>Mycalesina</taxon>
        <taxon>Bicyclus</taxon>
    </lineage>
</organism>
<dbReference type="InterPro" id="IPR003656">
    <property type="entry name" value="Znf_BED"/>
</dbReference>
<sequence length="289" mass="34019">MKKTSSLVWRVFDRLEENKRCVAVLCKLCDSQYKYFGNTTNLRTHLVNKHPIQWELLQNGTLDDSNIRVYDVDESTSQSQSHSTPRRKRFIKSYKDNNVDVLENSETENETQLESNEEPLTIVRQMHAGQASDEEWLNEEVYEEYQPKRKKTKYRTIKREVLSPPPSNSKYRLLDPHGYTKQSHGYSKPAPERVLVDSSHRKDEYSVFGEYVGNRLRKFKNSQVRGNLQQLITTILWQAEYGLYDNIETVKRVILHSVQEMVVEQTTEQIVVQEEDIQQKETIINSEEN</sequence>
<evidence type="ECO:0000256" key="2">
    <source>
        <dbReference type="ARBA" id="ARBA00022771"/>
    </source>
</evidence>
<keyword evidence="3" id="KW-0862">Zinc</keyword>
<keyword evidence="1" id="KW-0479">Metal-binding</keyword>
<keyword evidence="2 4" id="KW-0863">Zinc-finger</keyword>
<keyword evidence="6" id="KW-1185">Reference proteome</keyword>
<gene>
    <name evidence="7" type="primary">LOC112053062</name>
</gene>
<dbReference type="GO" id="GO:0008270">
    <property type="term" value="F:zinc ion binding"/>
    <property type="evidence" value="ECO:0007669"/>
    <property type="project" value="UniProtKB-KW"/>
</dbReference>
<protein>
    <submittedName>
        <fullName evidence="7">Uncharacterized protein LOC112053062 isoform X2</fullName>
    </submittedName>
</protein>
<dbReference type="SUPFAM" id="SSF57667">
    <property type="entry name" value="beta-beta-alpha zinc fingers"/>
    <property type="match status" value="1"/>
</dbReference>
<name>A0A6J1NTC1_BICAN</name>
<dbReference type="GO" id="GO:0003677">
    <property type="term" value="F:DNA binding"/>
    <property type="evidence" value="ECO:0007669"/>
    <property type="project" value="InterPro"/>
</dbReference>
<accession>A0A6J1NTC1</accession>
<feature type="domain" description="BED-type" evidence="5">
    <location>
        <begin position="3"/>
        <end position="57"/>
    </location>
</feature>
<evidence type="ECO:0000256" key="4">
    <source>
        <dbReference type="PROSITE-ProRule" id="PRU00027"/>
    </source>
</evidence>
<dbReference type="SMART" id="SM00614">
    <property type="entry name" value="ZnF_BED"/>
    <property type="match status" value="1"/>
</dbReference>
<dbReference type="OrthoDB" id="1607513at2759"/>
<dbReference type="InterPro" id="IPR036236">
    <property type="entry name" value="Znf_C2H2_sf"/>
</dbReference>
<proteinExistence type="predicted"/>
<reference evidence="7" key="1">
    <citation type="submission" date="2025-08" db="UniProtKB">
        <authorList>
            <consortium name="RefSeq"/>
        </authorList>
    </citation>
    <scope>IDENTIFICATION</scope>
</reference>
<dbReference type="RefSeq" id="XP_023948103.1">
    <property type="nucleotide sequence ID" value="XM_024092335.2"/>
</dbReference>
<dbReference type="Pfam" id="PF02892">
    <property type="entry name" value="zf-BED"/>
    <property type="match status" value="1"/>
</dbReference>
<evidence type="ECO:0000313" key="7">
    <source>
        <dbReference type="RefSeq" id="XP_023948103.1"/>
    </source>
</evidence>
<evidence type="ECO:0000259" key="5">
    <source>
        <dbReference type="PROSITE" id="PS50808"/>
    </source>
</evidence>
<dbReference type="Proteomes" id="UP001652582">
    <property type="component" value="Chromosome 22"/>
</dbReference>
<evidence type="ECO:0000313" key="6">
    <source>
        <dbReference type="Proteomes" id="UP001652582"/>
    </source>
</evidence>
<evidence type="ECO:0000256" key="1">
    <source>
        <dbReference type="ARBA" id="ARBA00022723"/>
    </source>
</evidence>
<evidence type="ECO:0000256" key="3">
    <source>
        <dbReference type="ARBA" id="ARBA00022833"/>
    </source>
</evidence>
<dbReference type="GeneID" id="112053062"/>
<dbReference type="PROSITE" id="PS50808">
    <property type="entry name" value="ZF_BED"/>
    <property type="match status" value="1"/>
</dbReference>